<keyword evidence="1" id="KW-1133">Transmembrane helix</keyword>
<keyword evidence="1" id="KW-0472">Membrane</keyword>
<feature type="transmembrane region" description="Helical" evidence="1">
    <location>
        <begin position="29"/>
        <end position="52"/>
    </location>
</feature>
<comment type="caution">
    <text evidence="2">The sequence shown here is derived from an EMBL/GenBank/DDBJ whole genome shotgun (WGS) entry which is preliminary data.</text>
</comment>
<feature type="transmembrane region" description="Helical" evidence="1">
    <location>
        <begin position="147"/>
        <end position="176"/>
    </location>
</feature>
<dbReference type="PANTHER" id="PTHR36833">
    <property type="entry name" value="SLR0610 PROTEIN-RELATED"/>
    <property type="match status" value="1"/>
</dbReference>
<keyword evidence="1" id="KW-0812">Transmembrane</keyword>
<sequence>MNTLVKQFRLFTLFSRFALRTTLQARMGIVFFMLGKIFRFVFIFALLAFIFSKTKTLKGYSFEQTAVFFLTYNIIDSVSQVLFREVYRFRYMVVSGTFDMVLLKPFHPFIKVLVGGVDLLDLVLVIPYIILLIIAAFHISAITFGSVLLYILLIINSLLFASAFHICVLSMGLIFTEVDHAIMIYRDVTGLARMPMDIYKEPVRSFFTFVIPVGLMMSIPVKAFMNILVWPVIFYAFFSSWVLLWGSIVFWKRALKKYQSWGG</sequence>
<protein>
    <recommendedName>
        <fullName evidence="4">ABC transporter permease</fullName>
    </recommendedName>
</protein>
<proteinExistence type="predicted"/>
<organism evidence="2 3">
    <name type="scientific">Candidatus Roizmanbacteria bacterium CG_4_10_14_0_8_um_filter_39_9</name>
    <dbReference type="NCBI Taxonomy" id="1974829"/>
    <lineage>
        <taxon>Bacteria</taxon>
        <taxon>Candidatus Roizmaniibacteriota</taxon>
    </lineage>
</organism>
<dbReference type="InterPro" id="IPR010390">
    <property type="entry name" value="ABC-2_transporter-like"/>
</dbReference>
<dbReference type="EMBL" id="PFLF01000113">
    <property type="protein sequence ID" value="PIY68557.1"/>
    <property type="molecule type" value="Genomic_DNA"/>
</dbReference>
<dbReference type="Pfam" id="PF06182">
    <property type="entry name" value="ABC2_membrane_6"/>
    <property type="match status" value="1"/>
</dbReference>
<evidence type="ECO:0000313" key="3">
    <source>
        <dbReference type="Proteomes" id="UP000230108"/>
    </source>
</evidence>
<evidence type="ECO:0008006" key="4">
    <source>
        <dbReference type="Google" id="ProtNLM"/>
    </source>
</evidence>
<reference evidence="3" key="1">
    <citation type="submission" date="2017-09" db="EMBL/GenBank/DDBJ databases">
        <title>Depth-based differentiation of microbial function through sediment-hosted aquifers and enrichment of novel symbionts in the deep terrestrial subsurface.</title>
        <authorList>
            <person name="Probst A.J."/>
            <person name="Ladd B."/>
            <person name="Jarett J.K."/>
            <person name="Geller-Mcgrath D.E."/>
            <person name="Sieber C.M.K."/>
            <person name="Emerson J.B."/>
            <person name="Anantharaman K."/>
            <person name="Thomas B.C."/>
            <person name="Malmstrom R."/>
            <person name="Stieglmeier M."/>
            <person name="Klingl A."/>
            <person name="Woyke T."/>
            <person name="Ryan C.M."/>
            <person name="Banfield J.F."/>
        </authorList>
    </citation>
    <scope>NUCLEOTIDE SEQUENCE [LARGE SCALE GENOMIC DNA]</scope>
</reference>
<feature type="transmembrane region" description="Helical" evidence="1">
    <location>
        <begin position="119"/>
        <end position="141"/>
    </location>
</feature>
<name>A0A2M7QC98_9BACT</name>
<dbReference type="Proteomes" id="UP000230108">
    <property type="component" value="Unassembled WGS sequence"/>
</dbReference>
<evidence type="ECO:0000256" key="1">
    <source>
        <dbReference type="SAM" id="Phobius"/>
    </source>
</evidence>
<feature type="transmembrane region" description="Helical" evidence="1">
    <location>
        <begin position="203"/>
        <end position="221"/>
    </location>
</feature>
<evidence type="ECO:0000313" key="2">
    <source>
        <dbReference type="EMBL" id="PIY68557.1"/>
    </source>
</evidence>
<feature type="transmembrane region" description="Helical" evidence="1">
    <location>
        <begin position="227"/>
        <end position="251"/>
    </location>
</feature>
<gene>
    <name evidence="2" type="ORF">COY90_05355</name>
</gene>
<dbReference type="AlphaFoldDB" id="A0A2M7QC98"/>
<dbReference type="PANTHER" id="PTHR36833:SF1">
    <property type="entry name" value="INTEGRAL MEMBRANE TRANSPORT PROTEIN"/>
    <property type="match status" value="1"/>
</dbReference>
<feature type="transmembrane region" description="Helical" evidence="1">
    <location>
        <begin position="64"/>
        <end position="83"/>
    </location>
</feature>
<accession>A0A2M7QC98</accession>